<dbReference type="Proteomes" id="UP000005237">
    <property type="component" value="Unassembled WGS sequence"/>
</dbReference>
<dbReference type="InterPro" id="IPR036028">
    <property type="entry name" value="SH3-like_dom_sf"/>
</dbReference>
<dbReference type="Gene3D" id="2.30.30.40">
    <property type="entry name" value="SH3 Domains"/>
    <property type="match status" value="1"/>
</dbReference>
<organism evidence="4 5">
    <name type="scientific">Caenorhabditis japonica</name>
    <dbReference type="NCBI Taxonomy" id="281687"/>
    <lineage>
        <taxon>Eukaryota</taxon>
        <taxon>Metazoa</taxon>
        <taxon>Ecdysozoa</taxon>
        <taxon>Nematoda</taxon>
        <taxon>Chromadorea</taxon>
        <taxon>Rhabditida</taxon>
        <taxon>Rhabditina</taxon>
        <taxon>Rhabditomorpha</taxon>
        <taxon>Rhabditoidea</taxon>
        <taxon>Rhabditidae</taxon>
        <taxon>Peloderinae</taxon>
        <taxon>Caenorhabditis</taxon>
    </lineage>
</organism>
<evidence type="ECO:0000256" key="1">
    <source>
        <dbReference type="ARBA" id="ARBA00022443"/>
    </source>
</evidence>
<dbReference type="EnsemblMetazoa" id="CJA10489.1">
    <property type="protein sequence ID" value="CJA10489.1"/>
    <property type="gene ID" value="WBGene00129693"/>
</dbReference>
<sequence>METTGLRYAIAQYTFDEPLPTPDGIQKLELLIGDRICVYGQHGEWGYGRKLDEKVGKCGLFPLSFVQFVQKSMFVSTNDGYLVVDEISRVVNEWWPK</sequence>
<reference evidence="5" key="1">
    <citation type="submission" date="2010-08" db="EMBL/GenBank/DDBJ databases">
        <authorList>
            <consortium name="Caenorhabditis japonica Sequencing Consortium"/>
            <person name="Wilson R.K."/>
        </authorList>
    </citation>
    <scope>NUCLEOTIDE SEQUENCE [LARGE SCALE GENOMIC DNA]</scope>
    <source>
        <strain evidence="5">DF5081</strain>
    </source>
</reference>
<name>A0A8R1HSG9_CAEJA</name>
<proteinExistence type="predicted"/>
<protein>
    <submittedName>
        <fullName evidence="4">SH3 domain-containing protein</fullName>
    </submittedName>
</protein>
<reference evidence="4" key="2">
    <citation type="submission" date="2022-06" db="UniProtKB">
        <authorList>
            <consortium name="EnsemblMetazoa"/>
        </authorList>
    </citation>
    <scope>IDENTIFICATION</scope>
    <source>
        <strain evidence="4">DF5081</strain>
    </source>
</reference>
<dbReference type="PROSITE" id="PS50002">
    <property type="entry name" value="SH3"/>
    <property type="match status" value="1"/>
</dbReference>
<dbReference type="SMART" id="SM00326">
    <property type="entry name" value="SH3"/>
    <property type="match status" value="1"/>
</dbReference>
<feature type="domain" description="SH3" evidence="3">
    <location>
        <begin position="4"/>
        <end position="71"/>
    </location>
</feature>
<keyword evidence="5" id="KW-1185">Reference proteome</keyword>
<evidence type="ECO:0000313" key="5">
    <source>
        <dbReference type="Proteomes" id="UP000005237"/>
    </source>
</evidence>
<evidence type="ECO:0000259" key="3">
    <source>
        <dbReference type="PROSITE" id="PS50002"/>
    </source>
</evidence>
<evidence type="ECO:0000256" key="2">
    <source>
        <dbReference type="PROSITE-ProRule" id="PRU00192"/>
    </source>
</evidence>
<dbReference type="InterPro" id="IPR001452">
    <property type="entry name" value="SH3_domain"/>
</dbReference>
<dbReference type="SUPFAM" id="SSF50044">
    <property type="entry name" value="SH3-domain"/>
    <property type="match status" value="1"/>
</dbReference>
<dbReference type="AlphaFoldDB" id="A0A8R1HSG9"/>
<evidence type="ECO:0000313" key="4">
    <source>
        <dbReference type="EnsemblMetazoa" id="CJA10489.1"/>
    </source>
</evidence>
<accession>A0A8R1HSG9</accession>
<keyword evidence="1 2" id="KW-0728">SH3 domain</keyword>